<dbReference type="InterPro" id="IPR029063">
    <property type="entry name" value="SAM-dependent_MTases_sf"/>
</dbReference>
<dbReference type="PANTHER" id="PTHR43861">
    <property type="entry name" value="TRANS-ACONITATE 2-METHYLTRANSFERASE-RELATED"/>
    <property type="match status" value="1"/>
</dbReference>
<keyword evidence="1" id="KW-0489">Methyltransferase</keyword>
<dbReference type="GO" id="GO:0008168">
    <property type="term" value="F:methyltransferase activity"/>
    <property type="evidence" value="ECO:0007669"/>
    <property type="project" value="UniProtKB-KW"/>
</dbReference>
<reference evidence="1 2" key="1">
    <citation type="submission" date="2020-12" db="EMBL/GenBank/DDBJ databases">
        <title>FDA dAtabase for Regulatory Grade micrObial Sequences (FDA-ARGOS): Supporting development and validation of Infectious Disease Dx tests.</title>
        <authorList>
            <person name="Sproer C."/>
            <person name="Gronow S."/>
            <person name="Severitt S."/>
            <person name="Schroder I."/>
            <person name="Tallon L."/>
            <person name="Sadzewicz L."/>
            <person name="Zhao X."/>
            <person name="Boylan J."/>
            <person name="Ott S."/>
            <person name="Bowen H."/>
            <person name="Vavikolanu K."/>
            <person name="Mehta A."/>
            <person name="Aluvathingal J."/>
            <person name="Nadendla S."/>
            <person name="Lowell S."/>
            <person name="Myers T."/>
            <person name="Yan Y."/>
            <person name="Sichtig H."/>
        </authorList>
    </citation>
    <scope>NUCLEOTIDE SEQUENCE [LARGE SCALE GENOMIC DNA]</scope>
    <source>
        <strain evidence="1 2">FDAARGOS_986</strain>
    </source>
</reference>
<protein>
    <submittedName>
        <fullName evidence="1">Class I SAM-dependent methyltransferase</fullName>
    </submittedName>
</protein>
<dbReference type="Gene3D" id="3.40.50.150">
    <property type="entry name" value="Vaccinia Virus protein VP39"/>
    <property type="match status" value="1"/>
</dbReference>
<sequence length="240" mass="27248">MKRDLNLVSGEYNPNSVTSIENDLILNWYPHRVIRRSGHVERLLELGLGHGHTAKIFNEHSDSYTVLDGSSVVIKQFKANNPDFTGCVIESYFEDFQSDENYDVIVMGFILEHVDDPHLILKKYRNMLKSNGRLYIAVPNAKSLNRRFGLALGIIDDIYSLNENDLALGHLRQYCLDTLTLAVTHAGYKVTYQEGIYLKPLPLSTLKTLDNFEDNLQAMLKVGVDFPELCVGIMLELTII</sequence>
<evidence type="ECO:0000313" key="2">
    <source>
        <dbReference type="Proteomes" id="UP000595481"/>
    </source>
</evidence>
<organism evidence="1 2">
    <name type="scientific">Aeromonas jandaei</name>
    <dbReference type="NCBI Taxonomy" id="650"/>
    <lineage>
        <taxon>Bacteria</taxon>
        <taxon>Pseudomonadati</taxon>
        <taxon>Pseudomonadota</taxon>
        <taxon>Gammaproteobacteria</taxon>
        <taxon>Aeromonadales</taxon>
        <taxon>Aeromonadaceae</taxon>
        <taxon>Aeromonas</taxon>
    </lineage>
</organism>
<gene>
    <name evidence="1" type="ORF">I6H43_02440</name>
</gene>
<name>A0A7T4DQ74_AERJA</name>
<dbReference type="EMBL" id="CP066092">
    <property type="protein sequence ID" value="QQB20421.1"/>
    <property type="molecule type" value="Genomic_DNA"/>
</dbReference>
<dbReference type="CDD" id="cd02440">
    <property type="entry name" value="AdoMet_MTases"/>
    <property type="match status" value="1"/>
</dbReference>
<keyword evidence="1" id="KW-0808">Transferase</keyword>
<dbReference type="GO" id="GO:0032259">
    <property type="term" value="P:methylation"/>
    <property type="evidence" value="ECO:0007669"/>
    <property type="project" value="UniProtKB-KW"/>
</dbReference>
<dbReference type="RefSeq" id="WP_042033477.1">
    <property type="nucleotide sequence ID" value="NZ_CAWMFX010000057.1"/>
</dbReference>
<keyword evidence="2" id="KW-1185">Reference proteome</keyword>
<evidence type="ECO:0000313" key="1">
    <source>
        <dbReference type="EMBL" id="QQB20421.1"/>
    </source>
</evidence>
<dbReference type="SUPFAM" id="SSF53335">
    <property type="entry name" value="S-adenosyl-L-methionine-dependent methyltransferases"/>
    <property type="match status" value="1"/>
</dbReference>
<accession>A0A7T4DQ74</accession>
<dbReference type="GeneID" id="69550106"/>
<dbReference type="Pfam" id="PF13489">
    <property type="entry name" value="Methyltransf_23"/>
    <property type="match status" value="1"/>
</dbReference>
<proteinExistence type="predicted"/>
<dbReference type="Proteomes" id="UP000595481">
    <property type="component" value="Chromosome"/>
</dbReference>